<proteinExistence type="predicted"/>
<comment type="caution">
    <text evidence="1">The sequence shown here is derived from an EMBL/GenBank/DDBJ whole genome shotgun (WGS) entry which is preliminary data.</text>
</comment>
<evidence type="ECO:0000313" key="1">
    <source>
        <dbReference type="EMBL" id="MFC4825071.1"/>
    </source>
</evidence>
<dbReference type="EMBL" id="JBHSHT010000001">
    <property type="protein sequence ID" value="MFC4825071.1"/>
    <property type="molecule type" value="Genomic_DNA"/>
</dbReference>
<dbReference type="AlphaFoldDB" id="A0ABD5Q2Z8"/>
<dbReference type="RefSeq" id="WP_254269224.1">
    <property type="nucleotide sequence ID" value="NZ_CP100400.1"/>
</dbReference>
<dbReference type="GeneID" id="73044225"/>
<name>A0ABD5Q2Z8_9EURY</name>
<accession>A0ABD5Q2Z8</accession>
<dbReference type="SUPFAM" id="SSF46785">
    <property type="entry name" value="Winged helix' DNA-binding domain"/>
    <property type="match status" value="1"/>
</dbReference>
<evidence type="ECO:0008006" key="3">
    <source>
        <dbReference type="Google" id="ProtNLM"/>
    </source>
</evidence>
<gene>
    <name evidence="1" type="ORF">ACFO9K_12460</name>
</gene>
<keyword evidence="2" id="KW-1185">Reference proteome</keyword>
<organism evidence="1 2">
    <name type="scientific">Halorussus aquaticus</name>
    <dbReference type="NCBI Taxonomy" id="2953748"/>
    <lineage>
        <taxon>Archaea</taxon>
        <taxon>Methanobacteriati</taxon>
        <taxon>Methanobacteriota</taxon>
        <taxon>Stenosarchaea group</taxon>
        <taxon>Halobacteria</taxon>
        <taxon>Halobacteriales</taxon>
        <taxon>Haladaptataceae</taxon>
        <taxon>Halorussus</taxon>
    </lineage>
</organism>
<dbReference type="Proteomes" id="UP001595945">
    <property type="component" value="Unassembled WGS sequence"/>
</dbReference>
<reference evidence="1 2" key="1">
    <citation type="journal article" date="2019" name="Int. J. Syst. Evol. Microbiol.">
        <title>The Global Catalogue of Microorganisms (GCM) 10K type strain sequencing project: providing services to taxonomists for standard genome sequencing and annotation.</title>
        <authorList>
            <consortium name="The Broad Institute Genomics Platform"/>
            <consortium name="The Broad Institute Genome Sequencing Center for Infectious Disease"/>
            <person name="Wu L."/>
            <person name="Ma J."/>
        </authorList>
    </citation>
    <scope>NUCLEOTIDE SEQUENCE [LARGE SCALE GENOMIC DNA]</scope>
    <source>
        <strain evidence="1 2">XZYJ18</strain>
    </source>
</reference>
<dbReference type="InterPro" id="IPR036390">
    <property type="entry name" value="WH_DNA-bd_sf"/>
</dbReference>
<evidence type="ECO:0000313" key="2">
    <source>
        <dbReference type="Proteomes" id="UP001595945"/>
    </source>
</evidence>
<sequence>MATTEALITLYLQTAGGGATTDDIVDDLPIGKLTLHSILPRMTDAGTVERQGDYVSLQ</sequence>
<protein>
    <recommendedName>
        <fullName evidence="3">TrmB family transcriptional regulator</fullName>
    </recommendedName>
</protein>